<evidence type="ECO:0000313" key="2">
    <source>
        <dbReference type="Proteomes" id="UP001431532"/>
    </source>
</evidence>
<proteinExistence type="predicted"/>
<keyword evidence="2" id="KW-1185">Reference proteome</keyword>
<dbReference type="RefSeq" id="WP_282838316.1">
    <property type="nucleotide sequence ID" value="NZ_JASCXW010000001.1"/>
</dbReference>
<comment type="caution">
    <text evidence="1">The sequence shown here is derived from an EMBL/GenBank/DDBJ whole genome shotgun (WGS) entry which is preliminary data.</text>
</comment>
<sequence length="372" mass="43987">MITIKEVKTNRDAWRFTEFPNKLYKKVPAFVPALSLDERTVFNPKKNPVFEYCDAVRYLAYDGKKIVGRIAGIINHKWNNAYNIKKARFTRIDMIDDLEVTKALIEQVTTWAKEKGMDTLIGPIGFTDLDRQGMLVDGFDQLNMFITIYNHPYYMKHLEALGFVKDVDWTEKQIKWPSEVSEKVRRGAEIARRRYGYRLLKFKKKKEIFKYIYEAFDMFNVAFNELYGFYPITNKVMDYYIKQVISMVQLEYIWLVLDKEDKVVALTVVMPSLAEANKKNKGKLFPFGWFRVLRGLKKYDVIDLYFIAIDPKHQGHGIIAMIWEDGIETGIKHNVKYAETGPELELNVAIQNQWKDFEWVEHKRRRCYTKSI</sequence>
<evidence type="ECO:0000313" key="1">
    <source>
        <dbReference type="EMBL" id="MDI6451938.1"/>
    </source>
</evidence>
<evidence type="ECO:0008006" key="3">
    <source>
        <dbReference type="Google" id="ProtNLM"/>
    </source>
</evidence>
<name>A0AAW6U799_9MOLU</name>
<dbReference type="PANTHER" id="PTHR41368:SF1">
    <property type="entry name" value="PROTEIN YGHO"/>
    <property type="match status" value="1"/>
</dbReference>
<dbReference type="Proteomes" id="UP001431532">
    <property type="component" value="Unassembled WGS sequence"/>
</dbReference>
<reference evidence="1" key="1">
    <citation type="submission" date="2023-05" db="EMBL/GenBank/DDBJ databases">
        <title>Mariniplasma microaerophilum sp. nov., a novel anaerobic mollicute isolated from terrestrial mud volcano, Taman Peninsula, Russia.</title>
        <authorList>
            <person name="Khomyakova M.A."/>
            <person name="Merkel A.Y."/>
            <person name="Slobodkin A.I."/>
        </authorList>
    </citation>
    <scope>NUCLEOTIDE SEQUENCE</scope>
    <source>
        <strain evidence="1">M4Ah</strain>
    </source>
</reference>
<organism evidence="1 2">
    <name type="scientific">Peloplasma aerotolerans</name>
    <dbReference type="NCBI Taxonomy" id="3044389"/>
    <lineage>
        <taxon>Bacteria</taxon>
        <taxon>Bacillati</taxon>
        <taxon>Mycoplasmatota</taxon>
        <taxon>Mollicutes</taxon>
        <taxon>Acholeplasmatales</taxon>
        <taxon>Acholeplasmataceae</taxon>
        <taxon>Peloplasma</taxon>
    </lineage>
</organism>
<dbReference type="AlphaFoldDB" id="A0AAW6U799"/>
<dbReference type="SUPFAM" id="SSF55729">
    <property type="entry name" value="Acyl-CoA N-acyltransferases (Nat)"/>
    <property type="match status" value="1"/>
</dbReference>
<dbReference type="InterPro" id="IPR039968">
    <property type="entry name" value="BcerS-like"/>
</dbReference>
<dbReference type="Gene3D" id="3.40.630.30">
    <property type="match status" value="1"/>
</dbReference>
<gene>
    <name evidence="1" type="ORF">QJ521_00045</name>
</gene>
<dbReference type="PANTHER" id="PTHR41368">
    <property type="entry name" value="PROTEIN YGHO"/>
    <property type="match status" value="1"/>
</dbReference>
<accession>A0AAW6U799</accession>
<protein>
    <recommendedName>
        <fullName evidence="3">N-acetyltransferase</fullName>
    </recommendedName>
</protein>
<dbReference type="EMBL" id="JASCXW010000001">
    <property type="protein sequence ID" value="MDI6451938.1"/>
    <property type="molecule type" value="Genomic_DNA"/>
</dbReference>
<dbReference type="InterPro" id="IPR016181">
    <property type="entry name" value="Acyl_CoA_acyltransferase"/>
</dbReference>